<dbReference type="RefSeq" id="WP_015209077.1">
    <property type="nucleotide sequence ID" value="NC_019757.1"/>
</dbReference>
<dbReference type="SUPFAM" id="SSF55073">
    <property type="entry name" value="Nucleotide cyclase"/>
    <property type="match status" value="1"/>
</dbReference>
<dbReference type="HOGENOM" id="CLU_000445_70_50_3"/>
<dbReference type="Pfam" id="PF00990">
    <property type="entry name" value="GGDEF"/>
    <property type="match status" value="1"/>
</dbReference>
<dbReference type="InterPro" id="IPR001633">
    <property type="entry name" value="EAL_dom"/>
</dbReference>
<dbReference type="FunFam" id="3.30.70.270:FF:000001">
    <property type="entry name" value="Diguanylate cyclase domain protein"/>
    <property type="match status" value="1"/>
</dbReference>
<dbReference type="SUPFAM" id="SSF55785">
    <property type="entry name" value="PYP-like sensor domain (PAS domain)"/>
    <property type="match status" value="1"/>
</dbReference>
<dbReference type="InterPro" id="IPR029787">
    <property type="entry name" value="Nucleotide_cyclase"/>
</dbReference>
<dbReference type="InterPro" id="IPR035965">
    <property type="entry name" value="PAS-like_dom_sf"/>
</dbReference>
<dbReference type="eggNOG" id="COG5001">
    <property type="taxonomic scope" value="Bacteria"/>
</dbReference>
<organism evidence="3 4">
    <name type="scientific">Cylindrospermum stagnale PCC 7417</name>
    <dbReference type="NCBI Taxonomy" id="56107"/>
    <lineage>
        <taxon>Bacteria</taxon>
        <taxon>Bacillati</taxon>
        <taxon>Cyanobacteriota</taxon>
        <taxon>Cyanophyceae</taxon>
        <taxon>Nostocales</taxon>
        <taxon>Nostocaceae</taxon>
        <taxon>Cylindrospermum</taxon>
    </lineage>
</organism>
<dbReference type="NCBIfam" id="TIGR00254">
    <property type="entry name" value="GGDEF"/>
    <property type="match status" value="1"/>
</dbReference>
<dbReference type="Proteomes" id="UP000010475">
    <property type="component" value="Chromosome"/>
</dbReference>
<dbReference type="PROSITE" id="PS50883">
    <property type="entry name" value="EAL"/>
    <property type="match status" value="1"/>
</dbReference>
<dbReference type="OrthoDB" id="9787983at2"/>
<sequence length="658" mass="74794">MMLLMVGLFICLGAKLIALCISYFPLAKFRNIQADERHIPDLPQVGVEKFLLAELHKETAERQRIQKELEKSWTWQQITLESTTDGVLVVDTQGKIVGFNQKFVQMWCIPELLVESGNYKQALRVASKQLENPRQHLDTVRQSYLNPDAQIYDAIAFKDGRVFERYSQPQRIGDKIIGRVWTFRDITAHKIAEATIHHQALHDLLTDLPNRVLFNQRLSESLVQARQNRSKLAVCFLDLDRFQTINETLGHGIGDQLLQNVARRLTKCLRSGDTIARWGGDEFTLLLPEISDFKDATHIQERILAAFKSEFQIENHHLHISPSIGIALYPMHGEDVETLTKNADAALYRVKSQGRNNYQFYQSEINSQALDLLSLKNSLYTALERKEFIIYYQPQVKIATGEIMKMEALLRWQHPELGLIPPGKFIPLAEENGLIIPMSEWVLRTACTQNKVWQDALGLPSLSVAVNLSARQFNQPDLVSLVKQVLSETKLNPQCLELEITETVAMQNIDFTRKILSELGNMGVTISLDDFGTGYCSLSYLKNFPINALKIDKSFVRDLTNDTNGAAITTAIIALAHALNLTVVVEGVETEEQRNLLRILECELMQGYLFSHPILAENATELLKKSKSQKVSIYLENKSDSRWQIVDGRQNFSSFTVN</sequence>
<keyword evidence="4" id="KW-1185">Reference proteome</keyword>
<dbReference type="Pfam" id="PF00563">
    <property type="entry name" value="EAL"/>
    <property type="match status" value="1"/>
</dbReference>
<dbReference type="EMBL" id="CP003642">
    <property type="protein sequence ID" value="AFZ25829.1"/>
    <property type="molecule type" value="Genomic_DNA"/>
</dbReference>
<evidence type="ECO:0000259" key="1">
    <source>
        <dbReference type="PROSITE" id="PS50883"/>
    </source>
</evidence>
<name>K9X186_9NOST</name>
<dbReference type="STRING" id="56107.Cylst_3706"/>
<dbReference type="CDD" id="cd01948">
    <property type="entry name" value="EAL"/>
    <property type="match status" value="1"/>
</dbReference>
<dbReference type="SUPFAM" id="SSF141868">
    <property type="entry name" value="EAL domain-like"/>
    <property type="match status" value="1"/>
</dbReference>
<dbReference type="PANTHER" id="PTHR44757">
    <property type="entry name" value="DIGUANYLATE CYCLASE DGCP"/>
    <property type="match status" value="1"/>
</dbReference>
<dbReference type="Pfam" id="PF12860">
    <property type="entry name" value="PAS_7"/>
    <property type="match status" value="1"/>
</dbReference>
<dbReference type="Gene3D" id="3.30.450.20">
    <property type="entry name" value="PAS domain"/>
    <property type="match status" value="1"/>
</dbReference>
<dbReference type="SMART" id="SM00267">
    <property type="entry name" value="GGDEF"/>
    <property type="match status" value="1"/>
</dbReference>
<evidence type="ECO:0000313" key="3">
    <source>
        <dbReference type="EMBL" id="AFZ25829.1"/>
    </source>
</evidence>
<dbReference type="Gene3D" id="3.20.20.450">
    <property type="entry name" value="EAL domain"/>
    <property type="match status" value="1"/>
</dbReference>
<feature type="domain" description="EAL" evidence="1">
    <location>
        <begin position="372"/>
        <end position="627"/>
    </location>
</feature>
<dbReference type="CDD" id="cd01949">
    <property type="entry name" value="GGDEF"/>
    <property type="match status" value="1"/>
</dbReference>
<protein>
    <submittedName>
        <fullName evidence="3">Diguanylate cyclase (GGDEF) domain-containing protein</fullName>
    </submittedName>
</protein>
<dbReference type="AlphaFoldDB" id="K9X186"/>
<evidence type="ECO:0000259" key="2">
    <source>
        <dbReference type="PROSITE" id="PS50887"/>
    </source>
</evidence>
<dbReference type="FunFam" id="3.20.20.450:FF:000001">
    <property type="entry name" value="Cyclic di-GMP phosphodiesterase yahA"/>
    <property type="match status" value="1"/>
</dbReference>
<dbReference type="KEGG" id="csg:Cylst_3706"/>
<accession>K9X186</accession>
<dbReference type="InterPro" id="IPR035919">
    <property type="entry name" value="EAL_sf"/>
</dbReference>
<dbReference type="PROSITE" id="PS50887">
    <property type="entry name" value="GGDEF"/>
    <property type="match status" value="1"/>
</dbReference>
<dbReference type="Gene3D" id="3.30.70.270">
    <property type="match status" value="1"/>
</dbReference>
<dbReference type="InterPro" id="IPR043128">
    <property type="entry name" value="Rev_trsase/Diguanyl_cyclase"/>
</dbReference>
<dbReference type="SMART" id="SM00052">
    <property type="entry name" value="EAL"/>
    <property type="match status" value="1"/>
</dbReference>
<dbReference type="PANTHER" id="PTHR44757:SF2">
    <property type="entry name" value="BIOFILM ARCHITECTURE MAINTENANCE PROTEIN MBAA"/>
    <property type="match status" value="1"/>
</dbReference>
<gene>
    <name evidence="3" type="ORF">Cylst_3706</name>
</gene>
<dbReference type="InterPro" id="IPR052155">
    <property type="entry name" value="Biofilm_reg_signaling"/>
</dbReference>
<evidence type="ECO:0000313" key="4">
    <source>
        <dbReference type="Proteomes" id="UP000010475"/>
    </source>
</evidence>
<dbReference type="PATRIC" id="fig|56107.3.peg.4076"/>
<feature type="domain" description="GGDEF" evidence="2">
    <location>
        <begin position="230"/>
        <end position="363"/>
    </location>
</feature>
<proteinExistence type="predicted"/>
<dbReference type="InterPro" id="IPR000160">
    <property type="entry name" value="GGDEF_dom"/>
</dbReference>
<reference evidence="3 4" key="1">
    <citation type="submission" date="2012-06" db="EMBL/GenBank/DDBJ databases">
        <title>Finished chromosome of genome of Cylindrospermum stagnale PCC 7417.</title>
        <authorList>
            <consortium name="US DOE Joint Genome Institute"/>
            <person name="Gugger M."/>
            <person name="Coursin T."/>
            <person name="Rippka R."/>
            <person name="Tandeau De Marsac N."/>
            <person name="Huntemann M."/>
            <person name="Wei C.-L."/>
            <person name="Han J."/>
            <person name="Detter J.C."/>
            <person name="Han C."/>
            <person name="Tapia R."/>
            <person name="Chen A."/>
            <person name="Kyrpides N."/>
            <person name="Mavromatis K."/>
            <person name="Markowitz V."/>
            <person name="Szeto E."/>
            <person name="Ivanova N."/>
            <person name="Pagani I."/>
            <person name="Pati A."/>
            <person name="Goodwin L."/>
            <person name="Nordberg H.P."/>
            <person name="Cantor M.N."/>
            <person name="Hua S.X."/>
            <person name="Woyke T."/>
            <person name="Kerfeld C.A."/>
        </authorList>
    </citation>
    <scope>NUCLEOTIDE SEQUENCE [LARGE SCALE GENOMIC DNA]</scope>
    <source>
        <strain evidence="3 4">PCC 7417</strain>
    </source>
</reference>